<comment type="caution">
    <text evidence="1">The sequence shown here is derived from an EMBL/GenBank/DDBJ whole genome shotgun (WGS) entry which is preliminary data.</text>
</comment>
<name>A0A8E1UR23_9BACT</name>
<organism evidence="1 2">
    <name type="scientific">Xylanibacter rarus</name>
    <dbReference type="NCBI Taxonomy" id="1676614"/>
    <lineage>
        <taxon>Bacteria</taxon>
        <taxon>Pseudomonadati</taxon>
        <taxon>Bacteroidota</taxon>
        <taxon>Bacteroidia</taxon>
        <taxon>Bacteroidales</taxon>
        <taxon>Prevotellaceae</taxon>
        <taxon>Xylanibacter</taxon>
    </lineage>
</organism>
<dbReference type="Proteomes" id="UP000036951">
    <property type="component" value="Unassembled WGS sequence"/>
</dbReference>
<dbReference type="AlphaFoldDB" id="A0A8E1UR23"/>
<keyword evidence="2" id="KW-1185">Reference proteome</keyword>
<gene>
    <name evidence="1" type="ORF">ACU52_11575</name>
</gene>
<reference evidence="1 2" key="1">
    <citation type="submission" date="2015-06" db="EMBL/GenBank/DDBJ databases">
        <title>Prevotella sp. 109, sp. nov., a novel member of the family Prevotellaceae isolated from human faeces.</title>
        <authorList>
            <person name="Shkoporov A.N."/>
            <person name="Chaplin A.V."/>
            <person name="Kafarskaia L.I."/>
            <person name="Efimov B.A."/>
        </authorList>
    </citation>
    <scope>NUCLEOTIDE SEQUENCE [LARGE SCALE GENOMIC DNA]</scope>
    <source>
        <strain evidence="1 2">109</strain>
    </source>
</reference>
<sequence length="528" mass="57716">MTGLKAVTFTPIEINDPSESVTIKLQPGANYLQLKAIESNTIHFNVGYFGIMMFECNAMGEEGNNLSISYDAEGHKIFSSEVEEGKTYYFSTSMITEPSIDVTIYYGNGEGMPITLTSNFSDGDTYTVSGSNLELAFDRTVDIAHNWIEYGEEADGVFKTKEEIPAAYINGTYTTQYFYSIELSKFIREMAEDGKLEVGDKFKITLEGICDANDESVIYGEDGNYSVTLIMGEMPGELVSIDSAQGTTLYTYYPETGEEGLLTFTFTDELNTDKSKVTVDLSYGDSEAGSMGSFNPDFTIEGKTVVVDIRGYRFPETVETSRNGEVQTVITMNIKGLTTADGRAILTNNASAGTSGIVVTYPLKKQEISFYYDFLPTEGSSLADCSEIIIWLPEEVGVLTFDKVLLQWLNNRGTLQTKEFKAEDVPFAYDKSYAGYVSHIPLAGVSKDREVTLTVEGGMLSNGDSVEITGKFNTDPTGIDSVLGDDANAVVKLYTIDGILVKEAPAATVLTGVKKGVYIMNGKKVVVK</sequence>
<evidence type="ECO:0000313" key="2">
    <source>
        <dbReference type="Proteomes" id="UP000036951"/>
    </source>
</evidence>
<dbReference type="EMBL" id="LFQU01000025">
    <property type="protein sequence ID" value="KOO67792.1"/>
    <property type="molecule type" value="Genomic_DNA"/>
</dbReference>
<evidence type="ECO:0000313" key="1">
    <source>
        <dbReference type="EMBL" id="KOO67792.1"/>
    </source>
</evidence>
<accession>A0A8E1UR23</accession>
<proteinExistence type="predicted"/>
<protein>
    <submittedName>
        <fullName evidence="1">Uncharacterized protein</fullName>
    </submittedName>
</protein>